<dbReference type="PANTHER" id="PTHR10445:SF0">
    <property type="entry name" value="GENERAL TRANSCRIPTION FACTOR IIF SUBUNIT 2"/>
    <property type="match status" value="1"/>
</dbReference>
<evidence type="ECO:0000256" key="8">
    <source>
        <dbReference type="ARBA" id="ARBA00033388"/>
    </source>
</evidence>
<comment type="subcellular location">
    <subcellularLocation>
        <location evidence="1">Nucleus</location>
    </subcellularLocation>
</comment>
<accession>A0A835TRW4</accession>
<keyword evidence="5" id="KW-0238">DNA-binding</keyword>
<dbReference type="InterPro" id="IPR040504">
    <property type="entry name" value="TFIIF_beta_N"/>
</dbReference>
<feature type="domain" description="TFIIF beta subunit HTH" evidence="10">
    <location>
        <begin position="240"/>
        <end position="273"/>
    </location>
</feature>
<dbReference type="AlphaFoldDB" id="A0A835TRW4"/>
<sequence length="723" mass="80015">VPKYLSQQWSKASGRGEVGKLRIVKNQGRTEVSFTLNEELASISDIGGKPASVSAPREHPFLLQSVGGQTLTVFTETSVENQSEEKSESGSADKLALEGIVVQRAECRPAASENYMKLKRLQIEESSKPVRLSQQLDKAVTTNYKPVANHQYNIEYEKKKKEDGKRARADKQQVLDMLFSAFEKHQYYNIKDLVDITKQPVCLSASSCMNHNFPVLSLLSVLKLSLSRPGKSGKETVTCKGPLIYLKEILREIGIYNVKGTHKNTWELKPEYRHYQGEEKKRAKSTEWDNLIIIPVKEAEGVCIISTHPNDTKDFYTLGWCSASCGIKCPVPRRETAESFEEQIAFQEAGPSLQMVAGAIRMLRGTQELEEAPAAAGSSVAAATPQLQGQRNHPSLLPREGPRAPSWGADTAVAHLHLAEDTKRFALQNASSAPFPAAAGYRWEGESQLLAPRIKCGLQRNNIKHFISVSSCCHIGNIGITPPQWPLKGLQGCLAPFCLRWKTFIPELMNMVFNCCSPTASYTDTEISWSRAKHLSLQWQQHSRKLATEQISLPSPVSNQLVVGAGAACWSPEPETRASIGKVSTQLLNLLHEAQGKCSLDPSQIHSKHLSRNERCKPDKHILKQGPGKKQLLEIKMGQKKRNYAVRKYADFLPNTELHQGLWTTCSDSHLSLTLTPQQGATTAVQLRQALVTAAVLPCHTLPGAPDRLDAAKQQNLSSSLRN</sequence>
<evidence type="ECO:0000256" key="5">
    <source>
        <dbReference type="ARBA" id="ARBA00023125"/>
    </source>
</evidence>
<dbReference type="InterPro" id="IPR040450">
    <property type="entry name" value="TFIIF_beta_HTH"/>
</dbReference>
<dbReference type="CDD" id="cd07980">
    <property type="entry name" value="TFIIF_beta"/>
    <property type="match status" value="1"/>
</dbReference>
<evidence type="ECO:0000256" key="7">
    <source>
        <dbReference type="ARBA" id="ARBA00023242"/>
    </source>
</evidence>
<dbReference type="InterPro" id="IPR036390">
    <property type="entry name" value="WH_DNA-bd_sf"/>
</dbReference>
<dbReference type="FunFam" id="1.10.10.10:FF:000035">
    <property type="entry name" value="General transcription factor IIF subunit 2"/>
    <property type="match status" value="1"/>
</dbReference>
<keyword evidence="4" id="KW-0805">Transcription regulation</keyword>
<dbReference type="Pfam" id="PF17683">
    <property type="entry name" value="TFIIF_beta_N"/>
    <property type="match status" value="1"/>
</dbReference>
<comment type="caution">
    <text evidence="12">The sequence shown here is derived from an EMBL/GenBank/DDBJ whole genome shotgun (WGS) entry which is preliminary data.</text>
</comment>
<feature type="domain" description="TFIIF beta subunit N-terminal" evidence="11">
    <location>
        <begin position="1"/>
        <end position="124"/>
    </location>
</feature>
<evidence type="ECO:0000256" key="9">
    <source>
        <dbReference type="SAM" id="MobiDB-lite"/>
    </source>
</evidence>
<protein>
    <recommendedName>
        <fullName evidence="3">General transcription factor IIF subunit 2</fullName>
    </recommendedName>
    <alternativeName>
        <fullName evidence="8">Transcription initiation factor IIF subunit beta</fullName>
    </alternativeName>
</protein>
<feature type="region of interest" description="Disordered" evidence="9">
    <location>
        <begin position="374"/>
        <end position="396"/>
    </location>
</feature>
<dbReference type="Proteomes" id="UP000618051">
    <property type="component" value="Unassembled WGS sequence"/>
</dbReference>
<dbReference type="PANTHER" id="PTHR10445">
    <property type="entry name" value="GENERAL TRANSCRIPTION FACTOR IIF SUBUNIT 2"/>
    <property type="match status" value="1"/>
</dbReference>
<keyword evidence="7" id="KW-0539">Nucleus</keyword>
<proteinExistence type="inferred from homology"/>
<reference evidence="13" key="3">
    <citation type="submission" date="2022-01" db="EMBL/GenBank/DDBJ databases">
        <authorList>
            <person name="Rubenstein D.R."/>
        </authorList>
    </citation>
    <scope>NUCLEOTIDE SEQUENCE</scope>
    <source>
        <strain evidence="13">SS15</strain>
        <tissue evidence="13">Liver</tissue>
    </source>
</reference>
<dbReference type="InterPro" id="IPR011039">
    <property type="entry name" value="TFIIF_interaction"/>
</dbReference>
<evidence type="ECO:0000313" key="12">
    <source>
        <dbReference type="EMBL" id="KAG0116807.1"/>
    </source>
</evidence>
<feature type="compositionally biased region" description="Low complexity" evidence="9">
    <location>
        <begin position="374"/>
        <end position="383"/>
    </location>
</feature>
<evidence type="ECO:0000256" key="4">
    <source>
        <dbReference type="ARBA" id="ARBA00023015"/>
    </source>
</evidence>
<keyword evidence="6" id="KW-0804">Transcription</keyword>
<feature type="non-terminal residue" evidence="12">
    <location>
        <position position="1"/>
    </location>
</feature>
<dbReference type="SUPFAM" id="SSF46785">
    <property type="entry name" value="Winged helix' DNA-binding domain"/>
    <property type="match status" value="2"/>
</dbReference>
<dbReference type="InterPro" id="IPR036388">
    <property type="entry name" value="WH-like_DNA-bd_sf"/>
</dbReference>
<evidence type="ECO:0000313" key="14">
    <source>
        <dbReference type="Proteomes" id="UP000618051"/>
    </source>
</evidence>
<gene>
    <name evidence="13" type="ORF">IHE44_0005356</name>
    <name evidence="12" type="ORF">IHE44_003502</name>
</gene>
<dbReference type="Pfam" id="PF02270">
    <property type="entry name" value="TFIIF_beta"/>
    <property type="match status" value="2"/>
</dbReference>
<dbReference type="OrthoDB" id="26094at2759"/>
<dbReference type="GO" id="GO:0003677">
    <property type="term" value="F:DNA binding"/>
    <property type="evidence" value="ECO:0007669"/>
    <property type="project" value="UniProtKB-KW"/>
</dbReference>
<comment type="similarity">
    <text evidence="2">Belongs to the TFIIF beta subunit family.</text>
</comment>
<evidence type="ECO:0000256" key="6">
    <source>
        <dbReference type="ARBA" id="ARBA00023163"/>
    </source>
</evidence>
<evidence type="ECO:0000256" key="3">
    <source>
        <dbReference type="ARBA" id="ARBA00020815"/>
    </source>
</evidence>
<dbReference type="GO" id="GO:0006367">
    <property type="term" value="P:transcription initiation at RNA polymerase II promoter"/>
    <property type="evidence" value="ECO:0007669"/>
    <property type="project" value="InterPro"/>
</dbReference>
<dbReference type="EMBL" id="JADDUC020000002">
    <property type="protein sequence ID" value="KAI1241854.1"/>
    <property type="molecule type" value="Genomic_DNA"/>
</dbReference>
<keyword evidence="14" id="KW-1185">Reference proteome</keyword>
<dbReference type="Gene3D" id="1.10.10.10">
    <property type="entry name" value="Winged helix-like DNA-binding domain superfamily/Winged helix DNA-binding domain"/>
    <property type="match status" value="1"/>
</dbReference>
<evidence type="ECO:0000259" key="10">
    <source>
        <dbReference type="Pfam" id="PF02270"/>
    </source>
</evidence>
<dbReference type="InterPro" id="IPR003196">
    <property type="entry name" value="TFIIF_beta"/>
</dbReference>
<evidence type="ECO:0000313" key="13">
    <source>
        <dbReference type="EMBL" id="KAI1241854.1"/>
    </source>
</evidence>
<reference evidence="12" key="1">
    <citation type="submission" date="2020-10" db="EMBL/GenBank/DDBJ databases">
        <title>Feather gene expression reveals the developmental basis of iridescence in African starlings.</title>
        <authorList>
            <person name="Rubenstein D.R."/>
        </authorList>
    </citation>
    <scope>NUCLEOTIDE SEQUENCE</scope>
    <source>
        <strain evidence="12">SS15</strain>
        <tissue evidence="12">Liver</tissue>
    </source>
</reference>
<name>A0A835TRW4_9PASS</name>
<feature type="domain" description="TFIIF beta subunit HTH" evidence="10">
    <location>
        <begin position="167"/>
        <end position="201"/>
    </location>
</feature>
<reference evidence="13 14" key="2">
    <citation type="journal article" date="2021" name="J. Hered.">
        <title>Feather Gene Expression Elucidates the Developmental Basis of Plumage Iridescence in African Starlings.</title>
        <authorList>
            <person name="Rubenstein D.R."/>
            <person name="Corvelo A."/>
            <person name="MacManes M.D."/>
            <person name="Maia R."/>
            <person name="Narzisi G."/>
            <person name="Rousaki A."/>
            <person name="Vandenabeele P."/>
            <person name="Shawkey M.D."/>
            <person name="Solomon J."/>
        </authorList>
    </citation>
    <scope>NUCLEOTIDE SEQUENCE [LARGE SCALE GENOMIC DNA]</scope>
    <source>
        <strain evidence="13">SS15</strain>
    </source>
</reference>
<evidence type="ECO:0000256" key="2">
    <source>
        <dbReference type="ARBA" id="ARBA00009543"/>
    </source>
</evidence>
<dbReference type="GO" id="GO:0006368">
    <property type="term" value="P:transcription elongation by RNA polymerase II"/>
    <property type="evidence" value="ECO:0007669"/>
    <property type="project" value="UniProtKB-ARBA"/>
</dbReference>
<dbReference type="GO" id="GO:0005674">
    <property type="term" value="C:transcription factor TFIIF complex"/>
    <property type="evidence" value="ECO:0007669"/>
    <property type="project" value="InterPro"/>
</dbReference>
<dbReference type="EMBL" id="JADDUC010000159">
    <property type="protein sequence ID" value="KAG0116807.1"/>
    <property type="molecule type" value="Genomic_DNA"/>
</dbReference>
<organism evidence="12">
    <name type="scientific">Lamprotornis superbus</name>
    <dbReference type="NCBI Taxonomy" id="245042"/>
    <lineage>
        <taxon>Eukaryota</taxon>
        <taxon>Metazoa</taxon>
        <taxon>Chordata</taxon>
        <taxon>Craniata</taxon>
        <taxon>Vertebrata</taxon>
        <taxon>Euteleostomi</taxon>
        <taxon>Archelosauria</taxon>
        <taxon>Archosauria</taxon>
        <taxon>Dinosauria</taxon>
        <taxon>Saurischia</taxon>
        <taxon>Theropoda</taxon>
        <taxon>Coelurosauria</taxon>
        <taxon>Aves</taxon>
        <taxon>Neognathae</taxon>
        <taxon>Neoaves</taxon>
        <taxon>Telluraves</taxon>
        <taxon>Australaves</taxon>
        <taxon>Passeriformes</taxon>
        <taxon>Sturnidae</taxon>
        <taxon>Lamprotornis</taxon>
    </lineage>
</organism>
<evidence type="ECO:0000259" key="11">
    <source>
        <dbReference type="Pfam" id="PF17683"/>
    </source>
</evidence>
<dbReference type="SUPFAM" id="SSF50916">
    <property type="entry name" value="Rap30/74 interaction domains"/>
    <property type="match status" value="1"/>
</dbReference>
<evidence type="ECO:0000256" key="1">
    <source>
        <dbReference type="ARBA" id="ARBA00004123"/>
    </source>
</evidence>